<dbReference type="PANTHER" id="PTHR39321:SF3">
    <property type="entry name" value="PHOSPHOPANTETHEINE ADENYLYLTRANSFERASE"/>
    <property type="match status" value="1"/>
</dbReference>
<evidence type="ECO:0000259" key="12">
    <source>
        <dbReference type="PROSITE" id="PS51462"/>
    </source>
</evidence>
<keyword evidence="5 11" id="KW-0808">Transferase</keyword>
<dbReference type="Pfam" id="PF21906">
    <property type="entry name" value="WHD_NrtR"/>
    <property type="match status" value="1"/>
</dbReference>
<evidence type="ECO:0000256" key="8">
    <source>
        <dbReference type="ARBA" id="ARBA00022840"/>
    </source>
</evidence>
<comment type="pathway">
    <text evidence="2 11">Cofactor biosynthesis; NAD(+) biosynthesis; deamido-NAD(+) from nicotinate D-ribonucleotide: step 1/1.</text>
</comment>
<evidence type="ECO:0000256" key="5">
    <source>
        <dbReference type="ARBA" id="ARBA00022679"/>
    </source>
</evidence>
<protein>
    <recommendedName>
        <fullName evidence="11">Probable nicotinate-nucleotide adenylyltransferase</fullName>
        <ecNumber evidence="11">2.7.7.18</ecNumber>
    </recommendedName>
    <alternativeName>
        <fullName evidence="11">Deamido-NAD(+) diphosphorylase</fullName>
    </alternativeName>
    <alternativeName>
        <fullName evidence="11">Deamido-NAD(+) pyrophosphorylase</fullName>
    </alternativeName>
    <alternativeName>
        <fullName evidence="11">Nicotinate mononucleotide adenylyltransferase</fullName>
        <shortName evidence="11">NaMN adenylyltransferase</shortName>
    </alternativeName>
</protein>
<dbReference type="GO" id="GO:0004515">
    <property type="term" value="F:nicotinate-nucleotide adenylyltransferase activity"/>
    <property type="evidence" value="ECO:0007669"/>
    <property type="project" value="UniProtKB-UniRule"/>
</dbReference>
<keyword evidence="7 11" id="KW-0547">Nucleotide-binding</keyword>
<dbReference type="GO" id="GO:0009435">
    <property type="term" value="P:NAD+ biosynthetic process"/>
    <property type="evidence" value="ECO:0007669"/>
    <property type="project" value="UniProtKB-UniRule"/>
</dbReference>
<evidence type="ECO:0000256" key="4">
    <source>
        <dbReference type="ARBA" id="ARBA00022642"/>
    </source>
</evidence>
<evidence type="ECO:0000256" key="3">
    <source>
        <dbReference type="ARBA" id="ARBA00009014"/>
    </source>
</evidence>
<evidence type="ECO:0000313" key="13">
    <source>
        <dbReference type="EMBL" id="GBC60786.1"/>
    </source>
</evidence>
<dbReference type="InterPro" id="IPR004821">
    <property type="entry name" value="Cyt_trans-like"/>
</dbReference>
<dbReference type="SUPFAM" id="SSF55811">
    <property type="entry name" value="Nudix"/>
    <property type="match status" value="1"/>
</dbReference>
<evidence type="ECO:0000256" key="9">
    <source>
        <dbReference type="ARBA" id="ARBA00023027"/>
    </source>
</evidence>
<dbReference type="HAMAP" id="MF_00244">
    <property type="entry name" value="NaMN_adenylyltr"/>
    <property type="match status" value="1"/>
</dbReference>
<dbReference type="Gene3D" id="3.90.79.10">
    <property type="entry name" value="Nucleoside Triphosphate Pyrophosphohydrolase"/>
    <property type="match status" value="1"/>
</dbReference>
<dbReference type="RefSeq" id="WP_124328157.1">
    <property type="nucleotide sequence ID" value="NZ_BEXT01000001.1"/>
</dbReference>
<dbReference type="EMBL" id="BEXT01000001">
    <property type="protein sequence ID" value="GBC60786.1"/>
    <property type="molecule type" value="Genomic_DNA"/>
</dbReference>
<dbReference type="SUPFAM" id="SSF52374">
    <property type="entry name" value="Nucleotidylyl transferase"/>
    <property type="match status" value="1"/>
</dbReference>
<comment type="caution">
    <text evidence="13">The sequence shown here is derived from an EMBL/GenBank/DDBJ whole genome shotgun (WGS) entry which is preliminary data.</text>
</comment>
<dbReference type="InterPro" id="IPR000086">
    <property type="entry name" value="NUDIX_hydrolase_dom"/>
</dbReference>
<keyword evidence="6 11" id="KW-0548">Nucleotidyltransferase</keyword>
<dbReference type="Proteomes" id="UP000288096">
    <property type="component" value="Unassembled WGS sequence"/>
</dbReference>
<evidence type="ECO:0000256" key="10">
    <source>
        <dbReference type="ARBA" id="ARBA00048721"/>
    </source>
</evidence>
<dbReference type="InterPro" id="IPR036388">
    <property type="entry name" value="WH-like_DNA-bd_sf"/>
</dbReference>
<dbReference type="UniPathway" id="UPA00253">
    <property type="reaction ID" value="UER00332"/>
</dbReference>
<evidence type="ECO:0000256" key="7">
    <source>
        <dbReference type="ARBA" id="ARBA00022741"/>
    </source>
</evidence>
<dbReference type="Gene3D" id="1.10.10.10">
    <property type="entry name" value="Winged helix-like DNA-binding domain superfamily/Winged helix DNA-binding domain"/>
    <property type="match status" value="1"/>
</dbReference>
<accession>A0A401FUZ2</accession>
<sequence>MIRIGIDIHGVADADTAFFAELSKLLVKNGHEVHILTGSEKTPELEKYLRQELGLHWTHLFSITSHHRAAGTEVTEIRGNPHMDEALWNRAKAEYCKENRIQLHLDDSAVYGKEFVTPYAKYYASRRPVKKKKIAIIGGSFNPITTAHLSVAEAVLKHLPEIHQVWLMPAYLHPFRKHRDYASERIRMIRLAETDRIRYFGYEIDHRLSGVTYETFSRLLEDPDYRHRYDFHMVIGSDCVLDFDRKWRYAEQLARLVKFIIVPRPGYSLDRYTGLLSGPPHMILKDAAMPDISATMIRRRLRRGQPVRGLVPEEIGKFIMSKRLYQENDAPQTGETGKGGNVKEEGTSLTPEFFSRPAVTVDVAICTITDDSLDVLLIRRKHPPFAGCWSIPGGFLEIDREEGLRDTAARQLEAETGLKDIYIEQLKTYGNVGRYPRMRVITTAYFALVPYEKIARQHIRPAPDATEARWFSLKDYPDVLADSDDGLAFDHDLILSDLLQRIRGKISYIPIAFELVPEKFTWPELRKVYEIVLDKPLDATNFKRKIRSMYKIRELRSRAPASTAGRPPAFLRFEGMRDIYV</sequence>
<comment type="catalytic activity">
    <reaction evidence="10 11">
        <text>nicotinate beta-D-ribonucleotide + ATP + H(+) = deamido-NAD(+) + diphosphate</text>
        <dbReference type="Rhea" id="RHEA:22860"/>
        <dbReference type="ChEBI" id="CHEBI:15378"/>
        <dbReference type="ChEBI" id="CHEBI:30616"/>
        <dbReference type="ChEBI" id="CHEBI:33019"/>
        <dbReference type="ChEBI" id="CHEBI:57502"/>
        <dbReference type="ChEBI" id="CHEBI:58437"/>
        <dbReference type="EC" id="2.7.7.18"/>
    </reaction>
</comment>
<comment type="function">
    <text evidence="1 11">Catalyzes the reversible adenylation of nicotinate mononucleotide (NaMN) to nicotinic acid adenine dinucleotide (NaAD).</text>
</comment>
<keyword evidence="4 11" id="KW-0662">Pyridine nucleotide biosynthesis</keyword>
<dbReference type="InterPro" id="IPR036390">
    <property type="entry name" value="WH_DNA-bd_sf"/>
</dbReference>
<organism evidence="13 14">
    <name type="scientific">Desulfonema ishimotonii</name>
    <dbReference type="NCBI Taxonomy" id="45657"/>
    <lineage>
        <taxon>Bacteria</taxon>
        <taxon>Pseudomonadati</taxon>
        <taxon>Thermodesulfobacteriota</taxon>
        <taxon>Desulfobacteria</taxon>
        <taxon>Desulfobacterales</taxon>
        <taxon>Desulfococcaceae</taxon>
        <taxon>Desulfonema</taxon>
    </lineage>
</organism>
<evidence type="ECO:0000256" key="2">
    <source>
        <dbReference type="ARBA" id="ARBA00005019"/>
    </source>
</evidence>
<evidence type="ECO:0000256" key="11">
    <source>
        <dbReference type="HAMAP-Rule" id="MF_00244"/>
    </source>
</evidence>
<dbReference type="InterPro" id="IPR014729">
    <property type="entry name" value="Rossmann-like_a/b/a_fold"/>
</dbReference>
<reference evidence="14" key="1">
    <citation type="submission" date="2017-11" db="EMBL/GenBank/DDBJ databases">
        <authorList>
            <person name="Watanabe M."/>
            <person name="Kojima H."/>
        </authorList>
    </citation>
    <scope>NUCLEOTIDE SEQUENCE [LARGE SCALE GENOMIC DNA]</scope>
    <source>
        <strain evidence="14">Tokyo 01</strain>
    </source>
</reference>
<dbReference type="InterPro" id="IPR054105">
    <property type="entry name" value="WHD_NrtR"/>
</dbReference>
<dbReference type="InterPro" id="IPR005248">
    <property type="entry name" value="NadD/NMNAT"/>
</dbReference>
<gene>
    <name evidence="11" type="primary">nadD</name>
    <name evidence="13" type="ORF">DENIS_1745</name>
</gene>
<name>A0A401FUZ2_9BACT</name>
<dbReference type="InterPro" id="IPR015797">
    <property type="entry name" value="NUDIX_hydrolase-like_dom_sf"/>
</dbReference>
<proteinExistence type="inferred from homology"/>
<reference evidence="14" key="2">
    <citation type="submission" date="2019-01" db="EMBL/GenBank/DDBJ databases">
        <title>Genome sequence of Desulfonema ishimotonii strain Tokyo 01.</title>
        <authorList>
            <person name="Fukui M."/>
        </authorList>
    </citation>
    <scope>NUCLEOTIDE SEQUENCE [LARGE SCALE GENOMIC DNA]</scope>
    <source>
        <strain evidence="14">Tokyo 01</strain>
    </source>
</reference>
<feature type="domain" description="Nudix hydrolase" evidence="12">
    <location>
        <begin position="358"/>
        <end position="493"/>
    </location>
</feature>
<keyword evidence="14" id="KW-1185">Reference proteome</keyword>
<keyword evidence="8 11" id="KW-0067">ATP-binding</keyword>
<dbReference type="PANTHER" id="PTHR39321">
    <property type="entry name" value="NICOTINATE-NUCLEOTIDE ADENYLYLTRANSFERASE-RELATED"/>
    <property type="match status" value="1"/>
</dbReference>
<comment type="similarity">
    <text evidence="3 11">Belongs to the NadD family.</text>
</comment>
<evidence type="ECO:0000256" key="6">
    <source>
        <dbReference type="ARBA" id="ARBA00022695"/>
    </source>
</evidence>
<dbReference type="Pfam" id="PF01467">
    <property type="entry name" value="CTP_transf_like"/>
    <property type="match status" value="1"/>
</dbReference>
<dbReference type="AlphaFoldDB" id="A0A401FUZ2"/>
<dbReference type="SUPFAM" id="SSF46785">
    <property type="entry name" value="Winged helix' DNA-binding domain"/>
    <property type="match status" value="1"/>
</dbReference>
<dbReference type="NCBIfam" id="TIGR00482">
    <property type="entry name" value="nicotinate (nicotinamide) nucleotide adenylyltransferase"/>
    <property type="match status" value="1"/>
</dbReference>
<dbReference type="OrthoDB" id="9761969at2"/>
<dbReference type="CDD" id="cd02165">
    <property type="entry name" value="NMNAT"/>
    <property type="match status" value="1"/>
</dbReference>
<evidence type="ECO:0000256" key="1">
    <source>
        <dbReference type="ARBA" id="ARBA00002324"/>
    </source>
</evidence>
<dbReference type="CDD" id="cd18873">
    <property type="entry name" value="NUDIX_NadM_like"/>
    <property type="match status" value="1"/>
</dbReference>
<dbReference type="EC" id="2.7.7.18" evidence="11"/>
<dbReference type="GO" id="GO:0005524">
    <property type="term" value="F:ATP binding"/>
    <property type="evidence" value="ECO:0007669"/>
    <property type="project" value="UniProtKB-KW"/>
</dbReference>
<dbReference type="PROSITE" id="PS51462">
    <property type="entry name" value="NUDIX"/>
    <property type="match status" value="1"/>
</dbReference>
<evidence type="ECO:0000313" key="14">
    <source>
        <dbReference type="Proteomes" id="UP000288096"/>
    </source>
</evidence>
<dbReference type="Pfam" id="PF00293">
    <property type="entry name" value="NUDIX"/>
    <property type="match status" value="1"/>
</dbReference>
<dbReference type="Gene3D" id="3.40.50.620">
    <property type="entry name" value="HUPs"/>
    <property type="match status" value="1"/>
</dbReference>
<keyword evidence="9 11" id="KW-0520">NAD</keyword>